<dbReference type="AlphaFoldDB" id="A0A4C1YAB0"/>
<dbReference type="Proteomes" id="UP000299102">
    <property type="component" value="Unassembled WGS sequence"/>
</dbReference>
<sequence length="101" mass="11229">MTIGPPIADGSRSGPPRILQQWLIVVARHHSSGHNHSDSRIIYRLLKSRFSVHPEDDPRIAAPVRASPTDARRVLPRAIRSVKTPTTRNVNIIITTSTLLL</sequence>
<proteinExistence type="predicted"/>
<accession>A0A4C1YAB0</accession>
<evidence type="ECO:0000313" key="2">
    <source>
        <dbReference type="Proteomes" id="UP000299102"/>
    </source>
</evidence>
<name>A0A4C1YAB0_EUMVA</name>
<organism evidence="1 2">
    <name type="scientific">Eumeta variegata</name>
    <name type="common">Bagworm moth</name>
    <name type="synonym">Eumeta japonica</name>
    <dbReference type="NCBI Taxonomy" id="151549"/>
    <lineage>
        <taxon>Eukaryota</taxon>
        <taxon>Metazoa</taxon>
        <taxon>Ecdysozoa</taxon>
        <taxon>Arthropoda</taxon>
        <taxon>Hexapoda</taxon>
        <taxon>Insecta</taxon>
        <taxon>Pterygota</taxon>
        <taxon>Neoptera</taxon>
        <taxon>Endopterygota</taxon>
        <taxon>Lepidoptera</taxon>
        <taxon>Glossata</taxon>
        <taxon>Ditrysia</taxon>
        <taxon>Tineoidea</taxon>
        <taxon>Psychidae</taxon>
        <taxon>Oiketicinae</taxon>
        <taxon>Eumeta</taxon>
    </lineage>
</organism>
<keyword evidence="2" id="KW-1185">Reference proteome</keyword>
<evidence type="ECO:0000313" key="1">
    <source>
        <dbReference type="EMBL" id="GBP71477.1"/>
    </source>
</evidence>
<comment type="caution">
    <text evidence="1">The sequence shown here is derived from an EMBL/GenBank/DDBJ whole genome shotgun (WGS) entry which is preliminary data.</text>
</comment>
<gene>
    <name evidence="1" type="ORF">EVAR_103362_1</name>
</gene>
<reference evidence="1 2" key="1">
    <citation type="journal article" date="2019" name="Commun. Biol.">
        <title>The bagworm genome reveals a unique fibroin gene that provides high tensile strength.</title>
        <authorList>
            <person name="Kono N."/>
            <person name="Nakamura H."/>
            <person name="Ohtoshi R."/>
            <person name="Tomita M."/>
            <person name="Numata K."/>
            <person name="Arakawa K."/>
        </authorList>
    </citation>
    <scope>NUCLEOTIDE SEQUENCE [LARGE SCALE GENOMIC DNA]</scope>
</reference>
<dbReference type="EMBL" id="BGZK01001110">
    <property type="protein sequence ID" value="GBP71477.1"/>
    <property type="molecule type" value="Genomic_DNA"/>
</dbReference>
<protein>
    <submittedName>
        <fullName evidence="1">Uncharacterized protein</fullName>
    </submittedName>
</protein>